<dbReference type="SUPFAM" id="SSF161098">
    <property type="entry name" value="MetI-like"/>
    <property type="match status" value="1"/>
</dbReference>
<feature type="transmembrane region" description="Helical" evidence="9">
    <location>
        <begin position="85"/>
        <end position="103"/>
    </location>
</feature>
<organism evidence="11 12">
    <name type="scientific">Pseudoroseicyclus aestuarii</name>
    <dbReference type="NCBI Taxonomy" id="1795041"/>
    <lineage>
        <taxon>Bacteria</taxon>
        <taxon>Pseudomonadati</taxon>
        <taxon>Pseudomonadota</taxon>
        <taxon>Alphaproteobacteria</taxon>
        <taxon>Rhodobacterales</taxon>
        <taxon>Paracoccaceae</taxon>
        <taxon>Pseudoroseicyclus</taxon>
    </lineage>
</organism>
<keyword evidence="3 9" id="KW-0813">Transport</keyword>
<dbReference type="AlphaFoldDB" id="A0A318SPW4"/>
<keyword evidence="7 9" id="KW-1133">Transmembrane helix</keyword>
<evidence type="ECO:0000256" key="7">
    <source>
        <dbReference type="ARBA" id="ARBA00022989"/>
    </source>
</evidence>
<dbReference type="NCBIfam" id="TIGR01726">
    <property type="entry name" value="HEQRo_perm_3TM"/>
    <property type="match status" value="1"/>
</dbReference>
<dbReference type="CDD" id="cd06261">
    <property type="entry name" value="TM_PBP2"/>
    <property type="match status" value="1"/>
</dbReference>
<comment type="subcellular location">
    <subcellularLocation>
        <location evidence="1">Cell inner membrane</location>
        <topology evidence="1">Multi-pass membrane protein</topology>
    </subcellularLocation>
    <subcellularLocation>
        <location evidence="9">Cell membrane</location>
        <topology evidence="9">Multi-pass membrane protein</topology>
    </subcellularLocation>
</comment>
<dbReference type="GO" id="GO:0043190">
    <property type="term" value="C:ATP-binding cassette (ABC) transporter complex"/>
    <property type="evidence" value="ECO:0007669"/>
    <property type="project" value="InterPro"/>
</dbReference>
<evidence type="ECO:0000256" key="3">
    <source>
        <dbReference type="ARBA" id="ARBA00022448"/>
    </source>
</evidence>
<comment type="caution">
    <text evidence="11">The sequence shown here is derived from an EMBL/GenBank/DDBJ whole genome shotgun (WGS) entry which is preliminary data.</text>
</comment>
<dbReference type="GO" id="GO:0015184">
    <property type="term" value="F:L-cystine transmembrane transporter activity"/>
    <property type="evidence" value="ECO:0007669"/>
    <property type="project" value="TreeGrafter"/>
</dbReference>
<name>A0A318SPW4_9RHOB</name>
<dbReference type="Proteomes" id="UP000248311">
    <property type="component" value="Unassembled WGS sequence"/>
</dbReference>
<accession>A0A318SPW4</accession>
<reference evidence="11 12" key="1">
    <citation type="submission" date="2018-06" db="EMBL/GenBank/DDBJ databases">
        <title>Genomic Encyclopedia of Type Strains, Phase III (KMG-III): the genomes of soil and plant-associated and newly described type strains.</title>
        <authorList>
            <person name="Whitman W."/>
        </authorList>
    </citation>
    <scope>NUCLEOTIDE SEQUENCE [LARGE SCALE GENOMIC DNA]</scope>
    <source>
        <strain evidence="11 12">CECT 9025</strain>
    </source>
</reference>
<feature type="transmembrane region" description="Helical" evidence="9">
    <location>
        <begin position="20"/>
        <end position="43"/>
    </location>
</feature>
<evidence type="ECO:0000313" key="12">
    <source>
        <dbReference type="Proteomes" id="UP000248311"/>
    </source>
</evidence>
<feature type="domain" description="ABC transmembrane type-1" evidence="10">
    <location>
        <begin position="20"/>
        <end position="208"/>
    </location>
</feature>
<dbReference type="OrthoDB" id="9814550at2"/>
<evidence type="ECO:0000313" key="11">
    <source>
        <dbReference type="EMBL" id="PYE83910.1"/>
    </source>
</evidence>
<keyword evidence="6" id="KW-0029">Amino-acid transport</keyword>
<dbReference type="PANTHER" id="PTHR30614">
    <property type="entry name" value="MEMBRANE COMPONENT OF AMINO ACID ABC TRANSPORTER"/>
    <property type="match status" value="1"/>
</dbReference>
<comment type="similarity">
    <text evidence="2">Belongs to the binding-protein-dependent transport system permease family. HisMQ subfamily.</text>
</comment>
<feature type="transmembrane region" description="Helical" evidence="9">
    <location>
        <begin position="189"/>
        <end position="207"/>
    </location>
</feature>
<evidence type="ECO:0000256" key="5">
    <source>
        <dbReference type="ARBA" id="ARBA00022692"/>
    </source>
</evidence>
<dbReference type="PANTHER" id="PTHR30614:SF0">
    <property type="entry name" value="L-CYSTINE TRANSPORT SYSTEM PERMEASE PROTEIN TCYL"/>
    <property type="match status" value="1"/>
</dbReference>
<evidence type="ECO:0000259" key="10">
    <source>
        <dbReference type="PROSITE" id="PS50928"/>
    </source>
</evidence>
<evidence type="ECO:0000256" key="9">
    <source>
        <dbReference type="RuleBase" id="RU363032"/>
    </source>
</evidence>
<dbReference type="InterPro" id="IPR000515">
    <property type="entry name" value="MetI-like"/>
</dbReference>
<evidence type="ECO:0000256" key="6">
    <source>
        <dbReference type="ARBA" id="ARBA00022970"/>
    </source>
</evidence>
<dbReference type="Gene3D" id="1.10.3720.10">
    <property type="entry name" value="MetI-like"/>
    <property type="match status" value="1"/>
</dbReference>
<proteinExistence type="inferred from homology"/>
<evidence type="ECO:0000256" key="4">
    <source>
        <dbReference type="ARBA" id="ARBA00022475"/>
    </source>
</evidence>
<dbReference type="InterPro" id="IPR043429">
    <property type="entry name" value="ArtM/GltK/GlnP/TcyL/YhdX-like"/>
</dbReference>
<sequence>MRALDFSYMLGLVPVLVSYIPLTLFMAGAGMVFALILASALAVERVVKVPVLDGLVVLFISFFRGTPLLVQLFLFYYGLPQVLSFLTQINGVTAAIMGLTLHFSAYMAESIRAAIAGVDRSQWEAAQSIGMTQAQMMRRIILPQAGRIAAPTLVNYFIDMIKGTSLAFTLGVTEMMGAAQKEAAGSFRYFEAFLVIAVLYWIIVEILSQGQKRLEIHLNKAYAR</sequence>
<dbReference type="InterPro" id="IPR010065">
    <property type="entry name" value="AA_ABC_transptr_permease_3TM"/>
</dbReference>
<keyword evidence="12" id="KW-1185">Reference proteome</keyword>
<dbReference type="Pfam" id="PF00528">
    <property type="entry name" value="BPD_transp_1"/>
    <property type="match status" value="1"/>
</dbReference>
<dbReference type="EMBL" id="QJTE01000003">
    <property type="protein sequence ID" value="PYE83910.1"/>
    <property type="molecule type" value="Genomic_DNA"/>
</dbReference>
<dbReference type="PROSITE" id="PS50928">
    <property type="entry name" value="ABC_TM1"/>
    <property type="match status" value="1"/>
</dbReference>
<dbReference type="InterPro" id="IPR035906">
    <property type="entry name" value="MetI-like_sf"/>
</dbReference>
<keyword evidence="4" id="KW-1003">Cell membrane</keyword>
<evidence type="ECO:0000256" key="2">
    <source>
        <dbReference type="ARBA" id="ARBA00010072"/>
    </source>
</evidence>
<keyword evidence="8 9" id="KW-0472">Membrane</keyword>
<evidence type="ECO:0000256" key="8">
    <source>
        <dbReference type="ARBA" id="ARBA00023136"/>
    </source>
</evidence>
<protein>
    <submittedName>
        <fullName evidence="11">Amino acid ABC transporter membrane protein (PAAT family)</fullName>
    </submittedName>
</protein>
<keyword evidence="5 9" id="KW-0812">Transmembrane</keyword>
<dbReference type="RefSeq" id="WP_110814457.1">
    <property type="nucleotide sequence ID" value="NZ_QJTE01000003.1"/>
</dbReference>
<feature type="transmembrane region" description="Helical" evidence="9">
    <location>
        <begin position="55"/>
        <end position="79"/>
    </location>
</feature>
<evidence type="ECO:0000256" key="1">
    <source>
        <dbReference type="ARBA" id="ARBA00004429"/>
    </source>
</evidence>
<gene>
    <name evidence="11" type="ORF">DFP88_103271</name>
</gene>